<keyword evidence="2" id="KW-1133">Transmembrane helix</keyword>
<dbReference type="Proteomes" id="UP000663828">
    <property type="component" value="Unassembled WGS sequence"/>
</dbReference>
<name>A0A814F5M5_ADIRI</name>
<gene>
    <name evidence="3" type="ORF">XAT740_LOCUS11936</name>
</gene>
<dbReference type="EMBL" id="CAJNOR010000665">
    <property type="protein sequence ID" value="CAF0976199.1"/>
    <property type="molecule type" value="Genomic_DNA"/>
</dbReference>
<organism evidence="3 4">
    <name type="scientific">Adineta ricciae</name>
    <name type="common">Rotifer</name>
    <dbReference type="NCBI Taxonomy" id="249248"/>
    <lineage>
        <taxon>Eukaryota</taxon>
        <taxon>Metazoa</taxon>
        <taxon>Spiralia</taxon>
        <taxon>Gnathifera</taxon>
        <taxon>Rotifera</taxon>
        <taxon>Eurotatoria</taxon>
        <taxon>Bdelloidea</taxon>
        <taxon>Adinetida</taxon>
        <taxon>Adinetidae</taxon>
        <taxon>Adineta</taxon>
    </lineage>
</organism>
<evidence type="ECO:0000313" key="4">
    <source>
        <dbReference type="Proteomes" id="UP000663828"/>
    </source>
</evidence>
<feature type="compositionally biased region" description="Polar residues" evidence="1">
    <location>
        <begin position="170"/>
        <end position="194"/>
    </location>
</feature>
<accession>A0A814F5M5</accession>
<evidence type="ECO:0000256" key="1">
    <source>
        <dbReference type="SAM" id="MobiDB-lite"/>
    </source>
</evidence>
<keyword evidence="2" id="KW-0812">Transmembrane</keyword>
<feature type="region of interest" description="Disordered" evidence="1">
    <location>
        <begin position="32"/>
        <end position="52"/>
    </location>
</feature>
<reference evidence="3" key="1">
    <citation type="submission" date="2021-02" db="EMBL/GenBank/DDBJ databases">
        <authorList>
            <person name="Nowell W R."/>
        </authorList>
    </citation>
    <scope>NUCLEOTIDE SEQUENCE</scope>
</reference>
<protein>
    <submittedName>
        <fullName evidence="3">Uncharacterized protein</fullName>
    </submittedName>
</protein>
<sequence>MRRTYNTFIPITYYIIFLCLTYENVYAQSTASVSSQTSTDPTSTVKETTTDLTSVVSDTTTESTTITASIIPADRTTEFTTITASIIPADTTLNNDNNTTTTVMDGKPRCAPGEYPFANICISPLVNGSVLIAALALSTLSFIGVIIVGSCLLCCRKDSRDRKQHLVASYNISDKTPPRSSTQPDTEYSSTSLSERPARPHMSKTPNLEAIPLKPITTTTTHGNPDRVHANVLDRQPGMKMANVKQLHRPGPNPNKNQGKTGPPLVQSDYF</sequence>
<evidence type="ECO:0000256" key="2">
    <source>
        <dbReference type="SAM" id="Phobius"/>
    </source>
</evidence>
<keyword evidence="2" id="KW-0472">Membrane</keyword>
<evidence type="ECO:0000313" key="3">
    <source>
        <dbReference type="EMBL" id="CAF0976199.1"/>
    </source>
</evidence>
<feature type="transmembrane region" description="Helical" evidence="2">
    <location>
        <begin position="130"/>
        <end position="155"/>
    </location>
</feature>
<keyword evidence="4" id="KW-1185">Reference proteome</keyword>
<proteinExistence type="predicted"/>
<feature type="region of interest" description="Disordered" evidence="1">
    <location>
        <begin position="168"/>
        <end position="271"/>
    </location>
</feature>
<dbReference type="AlphaFoldDB" id="A0A814F5M5"/>
<comment type="caution">
    <text evidence="3">The sequence shown here is derived from an EMBL/GenBank/DDBJ whole genome shotgun (WGS) entry which is preliminary data.</text>
</comment>